<evidence type="ECO:0000313" key="2">
    <source>
        <dbReference type="Proteomes" id="UP000027195"/>
    </source>
</evidence>
<name>A0A067LZF2_BOTB1</name>
<dbReference type="InParanoid" id="A0A067LZF2"/>
<dbReference type="EMBL" id="KL198088">
    <property type="protein sequence ID" value="KDQ08659.1"/>
    <property type="molecule type" value="Genomic_DNA"/>
</dbReference>
<proteinExistence type="predicted"/>
<dbReference type="HOGENOM" id="CLU_149505_1_0_1"/>
<dbReference type="AlphaFoldDB" id="A0A067LZF2"/>
<protein>
    <submittedName>
        <fullName evidence="1">Uncharacterized protein</fullName>
    </submittedName>
</protein>
<accession>A0A067LZF2</accession>
<organism evidence="1 2">
    <name type="scientific">Botryobasidium botryosum (strain FD-172 SS1)</name>
    <dbReference type="NCBI Taxonomy" id="930990"/>
    <lineage>
        <taxon>Eukaryota</taxon>
        <taxon>Fungi</taxon>
        <taxon>Dikarya</taxon>
        <taxon>Basidiomycota</taxon>
        <taxon>Agaricomycotina</taxon>
        <taxon>Agaricomycetes</taxon>
        <taxon>Cantharellales</taxon>
        <taxon>Botryobasidiaceae</taxon>
        <taxon>Botryobasidium</taxon>
    </lineage>
</organism>
<dbReference type="OrthoDB" id="2748218at2759"/>
<dbReference type="Proteomes" id="UP000027195">
    <property type="component" value="Unassembled WGS sequence"/>
</dbReference>
<sequence length="73" mass="8677">MAQRELSRLINLLVKAHRATPFPTPAVFQGDGYKLHASTTQWSFGKQLQFEWGKERIEPRQEKWLFIFRVQEC</sequence>
<keyword evidence="2" id="KW-1185">Reference proteome</keyword>
<gene>
    <name evidence="1" type="ORF">BOTBODRAFT_563454</name>
</gene>
<evidence type="ECO:0000313" key="1">
    <source>
        <dbReference type="EMBL" id="KDQ08659.1"/>
    </source>
</evidence>
<reference evidence="2" key="1">
    <citation type="journal article" date="2014" name="Proc. Natl. Acad. Sci. U.S.A.">
        <title>Extensive sampling of basidiomycete genomes demonstrates inadequacy of the white-rot/brown-rot paradigm for wood decay fungi.</title>
        <authorList>
            <person name="Riley R."/>
            <person name="Salamov A.A."/>
            <person name="Brown D.W."/>
            <person name="Nagy L.G."/>
            <person name="Floudas D."/>
            <person name="Held B.W."/>
            <person name="Levasseur A."/>
            <person name="Lombard V."/>
            <person name="Morin E."/>
            <person name="Otillar R."/>
            <person name="Lindquist E.A."/>
            <person name="Sun H."/>
            <person name="LaButti K.M."/>
            <person name="Schmutz J."/>
            <person name="Jabbour D."/>
            <person name="Luo H."/>
            <person name="Baker S.E."/>
            <person name="Pisabarro A.G."/>
            <person name="Walton J.D."/>
            <person name="Blanchette R.A."/>
            <person name="Henrissat B."/>
            <person name="Martin F."/>
            <person name="Cullen D."/>
            <person name="Hibbett D.S."/>
            <person name="Grigoriev I.V."/>
        </authorList>
    </citation>
    <scope>NUCLEOTIDE SEQUENCE [LARGE SCALE GENOMIC DNA]</scope>
    <source>
        <strain evidence="2">FD-172 SS1</strain>
    </source>
</reference>